<organism evidence="3 4">
    <name type="scientific">Botryotinia fuckeliana (strain B05.10)</name>
    <name type="common">Noble rot fungus</name>
    <name type="synonym">Botrytis cinerea</name>
    <dbReference type="NCBI Taxonomy" id="332648"/>
    <lineage>
        <taxon>Eukaryota</taxon>
        <taxon>Fungi</taxon>
        <taxon>Dikarya</taxon>
        <taxon>Ascomycota</taxon>
        <taxon>Pezizomycotina</taxon>
        <taxon>Leotiomycetes</taxon>
        <taxon>Helotiales</taxon>
        <taxon>Sclerotiniaceae</taxon>
        <taxon>Botrytis</taxon>
    </lineage>
</organism>
<keyword evidence="1" id="KW-0808">Transferase</keyword>
<dbReference type="VEuPathDB" id="FungiDB:Bcin08g02560"/>
<dbReference type="Proteomes" id="UP000001798">
    <property type="component" value="Chromosome 8"/>
</dbReference>
<evidence type="ECO:0000259" key="2">
    <source>
        <dbReference type="SMART" id="SM00829"/>
    </source>
</evidence>
<reference evidence="3 4" key="1">
    <citation type="journal article" date="2011" name="PLoS Genet.">
        <title>Genomic analysis of the necrotrophic fungal pathogens Sclerotinia sclerotiorum and Botrytis cinerea.</title>
        <authorList>
            <person name="Amselem J."/>
            <person name="Cuomo C.A."/>
            <person name="van Kan J.A."/>
            <person name="Viaud M."/>
            <person name="Benito E.P."/>
            <person name="Couloux A."/>
            <person name="Coutinho P.M."/>
            <person name="de Vries R.P."/>
            <person name="Dyer P.S."/>
            <person name="Fillinger S."/>
            <person name="Fournier E."/>
            <person name="Gout L."/>
            <person name="Hahn M."/>
            <person name="Kohn L."/>
            <person name="Lapalu N."/>
            <person name="Plummer K.M."/>
            <person name="Pradier J.M."/>
            <person name="Quevillon E."/>
            <person name="Sharon A."/>
            <person name="Simon A."/>
            <person name="ten Have A."/>
            <person name="Tudzynski B."/>
            <person name="Tudzynski P."/>
            <person name="Wincker P."/>
            <person name="Andrew M."/>
            <person name="Anthouard V."/>
            <person name="Beever R.E."/>
            <person name="Beffa R."/>
            <person name="Benoit I."/>
            <person name="Bouzid O."/>
            <person name="Brault B."/>
            <person name="Chen Z."/>
            <person name="Choquer M."/>
            <person name="Collemare J."/>
            <person name="Cotton P."/>
            <person name="Danchin E.G."/>
            <person name="Da Silva C."/>
            <person name="Gautier A."/>
            <person name="Giraud C."/>
            <person name="Giraud T."/>
            <person name="Gonzalez C."/>
            <person name="Grossetete S."/>
            <person name="Guldener U."/>
            <person name="Henrissat B."/>
            <person name="Howlett B.J."/>
            <person name="Kodira C."/>
            <person name="Kretschmer M."/>
            <person name="Lappartient A."/>
            <person name="Leroch M."/>
            <person name="Levis C."/>
            <person name="Mauceli E."/>
            <person name="Neuveglise C."/>
            <person name="Oeser B."/>
            <person name="Pearson M."/>
            <person name="Poulain J."/>
            <person name="Poussereau N."/>
            <person name="Quesneville H."/>
            <person name="Rascle C."/>
            <person name="Schumacher J."/>
            <person name="Segurens B."/>
            <person name="Sexton A."/>
            <person name="Silva E."/>
            <person name="Sirven C."/>
            <person name="Soanes D.M."/>
            <person name="Talbot N.J."/>
            <person name="Templeton M."/>
            <person name="Yandava C."/>
            <person name="Yarden O."/>
            <person name="Zeng Q."/>
            <person name="Rollins J.A."/>
            <person name="Lebrun M.H."/>
            <person name="Dickman M."/>
        </authorList>
    </citation>
    <scope>NUCLEOTIDE SEQUENCE [LARGE SCALE GENOMIC DNA]</scope>
    <source>
        <strain evidence="3 4">B05.10</strain>
    </source>
</reference>
<dbReference type="SMART" id="SM00829">
    <property type="entry name" value="PKS_ER"/>
    <property type="match status" value="1"/>
</dbReference>
<keyword evidence="4" id="KW-1185">Reference proteome</keyword>
<dbReference type="GO" id="GO:0016740">
    <property type="term" value="F:transferase activity"/>
    <property type="evidence" value="ECO:0007669"/>
    <property type="project" value="UniProtKB-KW"/>
</dbReference>
<dbReference type="Pfam" id="PF08240">
    <property type="entry name" value="ADH_N"/>
    <property type="match status" value="1"/>
</dbReference>
<dbReference type="EMBL" id="CP009812">
    <property type="protein sequence ID" value="ATZ52585.1"/>
    <property type="molecule type" value="Genomic_DNA"/>
</dbReference>
<dbReference type="Pfam" id="PF13602">
    <property type="entry name" value="ADH_zinc_N_2"/>
    <property type="match status" value="1"/>
</dbReference>
<dbReference type="PANTHER" id="PTHR45681:SF6">
    <property type="entry name" value="POLYKETIDE SYNTHASE 37"/>
    <property type="match status" value="1"/>
</dbReference>
<dbReference type="PANTHER" id="PTHR45681">
    <property type="entry name" value="POLYKETIDE SYNTHASE 44-RELATED"/>
    <property type="match status" value="1"/>
</dbReference>
<dbReference type="SUPFAM" id="SSF50129">
    <property type="entry name" value="GroES-like"/>
    <property type="match status" value="1"/>
</dbReference>
<dbReference type="RefSeq" id="XP_024550297.1">
    <property type="nucleotide sequence ID" value="XM_024694506.1"/>
</dbReference>
<accession>A0A384JPQ5</accession>
<feature type="domain" description="Enoyl reductase (ER)" evidence="2">
    <location>
        <begin position="97"/>
        <end position="392"/>
    </location>
</feature>
<dbReference type="Gene3D" id="3.90.180.10">
    <property type="entry name" value="Medium-chain alcohol dehydrogenases, catalytic domain"/>
    <property type="match status" value="2"/>
</dbReference>
<dbReference type="InterPro" id="IPR020843">
    <property type="entry name" value="ER"/>
</dbReference>
<gene>
    <name evidence="3" type="ORF">BCIN_08g02560</name>
</gene>
<name>A0A384JPQ5_BOTFB</name>
<dbReference type="InterPro" id="IPR013154">
    <property type="entry name" value="ADH-like_N"/>
</dbReference>
<protein>
    <recommendedName>
        <fullName evidence="2">Enoyl reductase (ER) domain-containing protein</fullName>
    </recommendedName>
</protein>
<reference evidence="3 4" key="3">
    <citation type="journal article" date="2017" name="Mol. Plant Pathol.">
        <title>A gapless genome sequence of the fungus Botrytis cinerea.</title>
        <authorList>
            <person name="Van Kan J.A."/>
            <person name="Stassen J.H."/>
            <person name="Mosbach A."/>
            <person name="Van Der Lee T.A."/>
            <person name="Faino L."/>
            <person name="Farmer A.D."/>
            <person name="Papasotiriou D.G."/>
            <person name="Zhou S."/>
            <person name="Seidl M.F."/>
            <person name="Cottam E."/>
            <person name="Edel D."/>
            <person name="Hahn M."/>
            <person name="Schwartz D.C."/>
            <person name="Dietrich R.A."/>
            <person name="Widdison S."/>
            <person name="Scalliet G."/>
        </authorList>
    </citation>
    <scope>NUCLEOTIDE SEQUENCE [LARGE SCALE GENOMIC DNA]</scope>
    <source>
        <strain evidence="3 4">B05.10</strain>
    </source>
</reference>
<proteinExistence type="predicted"/>
<evidence type="ECO:0000313" key="4">
    <source>
        <dbReference type="Proteomes" id="UP000001798"/>
    </source>
</evidence>
<dbReference type="SUPFAM" id="SSF51735">
    <property type="entry name" value="NAD(P)-binding Rossmann-fold domains"/>
    <property type="match status" value="1"/>
</dbReference>
<dbReference type="OrthoDB" id="3565206at2759"/>
<dbReference type="InterPro" id="IPR050444">
    <property type="entry name" value="Polyketide_Synthase"/>
</dbReference>
<dbReference type="CDD" id="cd05195">
    <property type="entry name" value="enoyl_red"/>
    <property type="match status" value="1"/>
</dbReference>
<dbReference type="KEGG" id="bfu:BCIN_08g02560"/>
<dbReference type="InterPro" id="IPR011032">
    <property type="entry name" value="GroES-like_sf"/>
</dbReference>
<evidence type="ECO:0000256" key="1">
    <source>
        <dbReference type="ARBA" id="ARBA00022679"/>
    </source>
</evidence>
<dbReference type="GO" id="GO:0016491">
    <property type="term" value="F:oxidoreductase activity"/>
    <property type="evidence" value="ECO:0007669"/>
    <property type="project" value="InterPro"/>
</dbReference>
<reference evidence="3 4" key="2">
    <citation type="journal article" date="2012" name="Eukaryot. Cell">
        <title>Genome update of Botrytis cinerea strains B05.10 and T4.</title>
        <authorList>
            <person name="Staats M."/>
            <person name="van Kan J.A."/>
        </authorList>
    </citation>
    <scope>NUCLEOTIDE SEQUENCE [LARGE SCALE GENOMIC DNA]</scope>
    <source>
        <strain evidence="3 4">B05.10</strain>
    </source>
</reference>
<dbReference type="GeneID" id="5432468"/>
<dbReference type="AlphaFoldDB" id="A0A384JPQ5"/>
<dbReference type="InterPro" id="IPR036291">
    <property type="entry name" value="NAD(P)-bd_dom_sf"/>
</dbReference>
<sequence length="428" mass="47276">MEVTNPDDALVLGVMRTVRAKEPTASLVTLDVAGLSEQATVSSIDRVLKNVNLSVPPQLSDTEYVERRGVLHISRIVPDYLIDQAEKSNTYDAEAVVALDTLHYQKVSKEEIPLPGGCAEVDIYAASLNFKDLAIAMGLSQANEHLPGLEGGGIIRRLGQNTDSLKVGQRVVVSRKSSFANNLQSPVEAIYLLPDDMPYETTNAQKGQSVLIHSAAGCVGIAAIQLCKYHGTEIFATVGTEEKRNFLIQTFALASDHIFTSRSIAFESDLMKTTHGRGVDVVLDSLSSDLPDASWRCIADNGTFFEIGKKDMADRNNLSMEPFCRNASYRPIDMSLDSVPLSTIARLLSQTFSLIEQGHVKPIQPRTKFSFKDIGDAFRYMRSGNHIEKIVITDGEDRNVKILAGFIMHRQETHTNLYTSRFGHQKYH</sequence>
<evidence type="ECO:0000313" key="3">
    <source>
        <dbReference type="EMBL" id="ATZ52585.1"/>
    </source>
</evidence>